<organism evidence="3 4">
    <name type="scientific">Amanita muscaria (strain Koide BX008)</name>
    <dbReference type="NCBI Taxonomy" id="946122"/>
    <lineage>
        <taxon>Eukaryota</taxon>
        <taxon>Fungi</taxon>
        <taxon>Dikarya</taxon>
        <taxon>Basidiomycota</taxon>
        <taxon>Agaricomycotina</taxon>
        <taxon>Agaricomycetes</taxon>
        <taxon>Agaricomycetidae</taxon>
        <taxon>Agaricales</taxon>
        <taxon>Pluteineae</taxon>
        <taxon>Amanitaceae</taxon>
        <taxon>Amanita</taxon>
    </lineage>
</organism>
<dbReference type="Proteomes" id="UP000054549">
    <property type="component" value="Unassembled WGS sequence"/>
</dbReference>
<dbReference type="AlphaFoldDB" id="A0A0C2THA3"/>
<dbReference type="STRING" id="946122.A0A0C2THA3"/>
<feature type="compositionally biased region" description="Basic and acidic residues" evidence="1">
    <location>
        <begin position="82"/>
        <end position="100"/>
    </location>
</feature>
<feature type="compositionally biased region" description="Basic and acidic residues" evidence="1">
    <location>
        <begin position="107"/>
        <end position="140"/>
    </location>
</feature>
<evidence type="ECO:0000256" key="1">
    <source>
        <dbReference type="SAM" id="MobiDB-lite"/>
    </source>
</evidence>
<keyword evidence="4" id="KW-1185">Reference proteome</keyword>
<keyword evidence="2" id="KW-0812">Transmembrane</keyword>
<accession>A0A0C2THA3</accession>
<proteinExistence type="predicted"/>
<evidence type="ECO:0000313" key="4">
    <source>
        <dbReference type="Proteomes" id="UP000054549"/>
    </source>
</evidence>
<dbReference type="InParanoid" id="A0A0C2THA3"/>
<keyword evidence="2" id="KW-1133">Transmembrane helix</keyword>
<evidence type="ECO:0000313" key="3">
    <source>
        <dbReference type="EMBL" id="KIL66299.1"/>
    </source>
</evidence>
<evidence type="ECO:0000256" key="2">
    <source>
        <dbReference type="SAM" id="Phobius"/>
    </source>
</evidence>
<reference evidence="3 4" key="1">
    <citation type="submission" date="2014-04" db="EMBL/GenBank/DDBJ databases">
        <title>Evolutionary Origins and Diversification of the Mycorrhizal Mutualists.</title>
        <authorList>
            <consortium name="DOE Joint Genome Institute"/>
            <consortium name="Mycorrhizal Genomics Consortium"/>
            <person name="Kohler A."/>
            <person name="Kuo A."/>
            <person name="Nagy L.G."/>
            <person name="Floudas D."/>
            <person name="Copeland A."/>
            <person name="Barry K.W."/>
            <person name="Cichocki N."/>
            <person name="Veneault-Fourrey C."/>
            <person name="LaButti K."/>
            <person name="Lindquist E.A."/>
            <person name="Lipzen A."/>
            <person name="Lundell T."/>
            <person name="Morin E."/>
            <person name="Murat C."/>
            <person name="Riley R."/>
            <person name="Ohm R."/>
            <person name="Sun H."/>
            <person name="Tunlid A."/>
            <person name="Henrissat B."/>
            <person name="Grigoriev I.V."/>
            <person name="Hibbett D.S."/>
            <person name="Martin F."/>
        </authorList>
    </citation>
    <scope>NUCLEOTIDE SEQUENCE [LARGE SCALE GENOMIC DNA]</scope>
    <source>
        <strain evidence="3 4">Koide BX008</strain>
    </source>
</reference>
<dbReference type="EMBL" id="KN818237">
    <property type="protein sequence ID" value="KIL66299.1"/>
    <property type="molecule type" value="Genomic_DNA"/>
</dbReference>
<feature type="transmembrane region" description="Helical" evidence="2">
    <location>
        <begin position="27"/>
        <end position="44"/>
    </location>
</feature>
<gene>
    <name evidence="3" type="ORF">M378DRAFT_10279</name>
</gene>
<sequence length="194" mass="21503">MYPRRLTRAPVLRRRYATTSQSNPNNILLVIAGAAAAAGAYYYLRGRPVDDALAKVERDEEVMAHKARELLEAGKVRVTDARKQAEQKLDEKTAGDDKVAAGKARLKSAEESVERTLQDAESRMNELGSEAKAKAGRMYDETKATAEQKIGEARGALESKGEEVKRGWFSWLGWGKSKGQVARDRVEQGKDKHT</sequence>
<keyword evidence="2" id="KW-0472">Membrane</keyword>
<dbReference type="OrthoDB" id="3266879at2759"/>
<evidence type="ECO:0008006" key="5">
    <source>
        <dbReference type="Google" id="ProtNLM"/>
    </source>
</evidence>
<dbReference type="HOGENOM" id="CLU_1402107_0_0_1"/>
<name>A0A0C2THA3_AMAMK</name>
<protein>
    <recommendedName>
        <fullName evidence="5">Late embryogenesis abundant protein</fullName>
    </recommendedName>
</protein>
<feature type="region of interest" description="Disordered" evidence="1">
    <location>
        <begin position="82"/>
        <end position="140"/>
    </location>
</feature>